<feature type="signal peptide" evidence="2">
    <location>
        <begin position="1"/>
        <end position="22"/>
    </location>
</feature>
<comment type="caution">
    <text evidence="3">The sequence shown here is derived from an EMBL/GenBank/DDBJ whole genome shotgun (WGS) entry which is preliminary data.</text>
</comment>
<evidence type="ECO:0000256" key="1">
    <source>
        <dbReference type="ARBA" id="ARBA00006987"/>
    </source>
</evidence>
<dbReference type="OrthoDB" id="8650393at2"/>
<dbReference type="EMBL" id="AYXT01000012">
    <property type="protein sequence ID" value="ETF01250.1"/>
    <property type="molecule type" value="Genomic_DNA"/>
</dbReference>
<name>V8QPK2_9BURK</name>
<dbReference type="Gene3D" id="3.40.190.10">
    <property type="entry name" value="Periplasmic binding protein-like II"/>
    <property type="match status" value="1"/>
</dbReference>
<evidence type="ECO:0000256" key="2">
    <source>
        <dbReference type="SAM" id="SignalP"/>
    </source>
</evidence>
<reference evidence="3 4" key="1">
    <citation type="journal article" date="2014" name="Genome Announc.">
        <title>Draft Genome Sequence of Advenella kashmirensis Strain W13003, a Polycyclic Aromatic Hydrocarbon-Degrading Bacterium.</title>
        <authorList>
            <person name="Wang X."/>
            <person name="Jin D."/>
            <person name="Zhou L."/>
            <person name="Wu L."/>
            <person name="An W."/>
            <person name="Zhao L."/>
        </authorList>
    </citation>
    <scope>NUCLEOTIDE SEQUENCE [LARGE SCALE GENOMIC DNA]</scope>
    <source>
        <strain evidence="3 4">W13003</strain>
    </source>
</reference>
<proteinExistence type="inferred from homology"/>
<keyword evidence="4" id="KW-1185">Reference proteome</keyword>
<protein>
    <submittedName>
        <fullName evidence="3">ABC transporter substrate-binding protein</fullName>
    </submittedName>
</protein>
<comment type="similarity">
    <text evidence="1">Belongs to the UPF0065 (bug) family.</text>
</comment>
<dbReference type="STRING" id="1424334.W822_18490"/>
<dbReference type="InterPro" id="IPR005064">
    <property type="entry name" value="BUG"/>
</dbReference>
<dbReference type="PANTHER" id="PTHR42928">
    <property type="entry name" value="TRICARBOXYLATE-BINDING PROTEIN"/>
    <property type="match status" value="1"/>
</dbReference>
<dbReference type="InterPro" id="IPR042100">
    <property type="entry name" value="Bug_dom1"/>
</dbReference>
<gene>
    <name evidence="3" type="ORF">W822_18490</name>
</gene>
<dbReference type="eggNOG" id="COG3181">
    <property type="taxonomic scope" value="Bacteria"/>
</dbReference>
<dbReference type="CDD" id="cd13578">
    <property type="entry name" value="PBP2_Bug27"/>
    <property type="match status" value="1"/>
</dbReference>
<organism evidence="3 4">
    <name type="scientific">Advenella kashmirensis W13003</name>
    <dbReference type="NCBI Taxonomy" id="1424334"/>
    <lineage>
        <taxon>Bacteria</taxon>
        <taxon>Pseudomonadati</taxon>
        <taxon>Pseudomonadota</taxon>
        <taxon>Betaproteobacteria</taxon>
        <taxon>Burkholderiales</taxon>
        <taxon>Alcaligenaceae</taxon>
    </lineage>
</organism>
<evidence type="ECO:0000313" key="3">
    <source>
        <dbReference type="EMBL" id="ETF01250.1"/>
    </source>
</evidence>
<evidence type="ECO:0000313" key="4">
    <source>
        <dbReference type="Proteomes" id="UP000018733"/>
    </source>
</evidence>
<feature type="chain" id="PRO_5004771615" evidence="2">
    <location>
        <begin position="23"/>
        <end position="325"/>
    </location>
</feature>
<dbReference type="Pfam" id="PF03401">
    <property type="entry name" value="TctC"/>
    <property type="match status" value="1"/>
</dbReference>
<sequence length="325" mass="34980">MFKSSAIFFMAMFAFVFQPASAQDYPSKAIRLIVPFAPGGTADVLGRILAQKLNEKYKQPVVVENKPGVGGNIGAEQVSRASPDGYTLLFGTIGIHSTFNIYPNLNYDPPKDLEPIIIVADTPNVLIASKRLQLKNTKEIIEKSQNATADQALFYGSAGFGSSTHIAGELFKYESHANLSHVPYKGSGPALTDLMGGQLDVMFENLPTAMPLIQSGDVKVLSVTSDKRVASLPNVPTIAEDGLPGYVFTAWFTIAAPAGTPDPIVDKLNKDIREVMLSKDLQKRFASLGVNPVPGSRTAQQSKAFIDSETAKFNNLISDAKLTAK</sequence>
<keyword evidence="2" id="KW-0732">Signal</keyword>
<dbReference type="Proteomes" id="UP000018733">
    <property type="component" value="Unassembled WGS sequence"/>
</dbReference>
<accession>V8QPK2</accession>
<dbReference type="PATRIC" id="fig|1424334.3.peg.3712"/>
<dbReference type="AlphaFoldDB" id="V8QPK2"/>
<dbReference type="SUPFAM" id="SSF53850">
    <property type="entry name" value="Periplasmic binding protein-like II"/>
    <property type="match status" value="1"/>
</dbReference>
<dbReference type="Gene3D" id="3.40.190.150">
    <property type="entry name" value="Bordetella uptake gene, domain 1"/>
    <property type="match status" value="1"/>
</dbReference>
<dbReference type="HOGENOM" id="CLU_045683_0_0_4"/>
<dbReference type="PIRSF" id="PIRSF017082">
    <property type="entry name" value="YflP"/>
    <property type="match status" value="1"/>
</dbReference>
<dbReference type="PANTHER" id="PTHR42928:SF5">
    <property type="entry name" value="BLR1237 PROTEIN"/>
    <property type="match status" value="1"/>
</dbReference>